<keyword evidence="3" id="KW-1185">Reference proteome</keyword>
<accession>A0A1R3HQE3</accession>
<feature type="region of interest" description="Disordered" evidence="1">
    <location>
        <begin position="1"/>
        <end position="20"/>
    </location>
</feature>
<proteinExistence type="predicted"/>
<comment type="caution">
    <text evidence="2">The sequence shown here is derived from an EMBL/GenBank/DDBJ whole genome shotgun (WGS) entry which is preliminary data.</text>
</comment>
<dbReference type="AlphaFoldDB" id="A0A1R3HQE3"/>
<dbReference type="Proteomes" id="UP000188268">
    <property type="component" value="Unassembled WGS sequence"/>
</dbReference>
<protein>
    <submittedName>
        <fullName evidence="2">Uncharacterized protein</fullName>
    </submittedName>
</protein>
<dbReference type="EMBL" id="AWWV01011439">
    <property type="protein sequence ID" value="OMO72361.1"/>
    <property type="molecule type" value="Genomic_DNA"/>
</dbReference>
<name>A0A1R3HQE3_COCAP</name>
<gene>
    <name evidence="2" type="ORF">CCACVL1_17846</name>
</gene>
<evidence type="ECO:0000256" key="1">
    <source>
        <dbReference type="SAM" id="MobiDB-lite"/>
    </source>
</evidence>
<sequence length="20" mass="2420">MEEGIEREISKSKKREDIKN</sequence>
<evidence type="ECO:0000313" key="2">
    <source>
        <dbReference type="EMBL" id="OMO72361.1"/>
    </source>
</evidence>
<organism evidence="2 3">
    <name type="scientific">Corchorus capsularis</name>
    <name type="common">Jute</name>
    <dbReference type="NCBI Taxonomy" id="210143"/>
    <lineage>
        <taxon>Eukaryota</taxon>
        <taxon>Viridiplantae</taxon>
        <taxon>Streptophyta</taxon>
        <taxon>Embryophyta</taxon>
        <taxon>Tracheophyta</taxon>
        <taxon>Spermatophyta</taxon>
        <taxon>Magnoliopsida</taxon>
        <taxon>eudicotyledons</taxon>
        <taxon>Gunneridae</taxon>
        <taxon>Pentapetalae</taxon>
        <taxon>rosids</taxon>
        <taxon>malvids</taxon>
        <taxon>Malvales</taxon>
        <taxon>Malvaceae</taxon>
        <taxon>Grewioideae</taxon>
        <taxon>Apeibeae</taxon>
        <taxon>Corchorus</taxon>
    </lineage>
</organism>
<reference evidence="2 3" key="1">
    <citation type="submission" date="2013-09" db="EMBL/GenBank/DDBJ databases">
        <title>Corchorus capsularis genome sequencing.</title>
        <authorList>
            <person name="Alam M."/>
            <person name="Haque M.S."/>
            <person name="Islam M.S."/>
            <person name="Emdad E.M."/>
            <person name="Islam M.M."/>
            <person name="Ahmed B."/>
            <person name="Halim A."/>
            <person name="Hossen Q.M.M."/>
            <person name="Hossain M.Z."/>
            <person name="Ahmed R."/>
            <person name="Khan M.M."/>
            <person name="Islam R."/>
            <person name="Rashid M.M."/>
            <person name="Khan S.A."/>
            <person name="Rahman M.S."/>
            <person name="Alam M."/>
        </authorList>
    </citation>
    <scope>NUCLEOTIDE SEQUENCE [LARGE SCALE GENOMIC DNA]</scope>
    <source>
        <strain evidence="3">cv. CVL-1</strain>
        <tissue evidence="2">Whole seedling</tissue>
    </source>
</reference>
<evidence type="ECO:0000313" key="3">
    <source>
        <dbReference type="Proteomes" id="UP000188268"/>
    </source>
</evidence>